<protein>
    <submittedName>
        <fullName evidence="2">Uncharacterized protein</fullName>
    </submittedName>
</protein>
<organism evidence="2 3">
    <name type="scientific">Brachionus plicatilis</name>
    <name type="common">Marine rotifer</name>
    <name type="synonym">Brachionus muelleri</name>
    <dbReference type="NCBI Taxonomy" id="10195"/>
    <lineage>
        <taxon>Eukaryota</taxon>
        <taxon>Metazoa</taxon>
        <taxon>Spiralia</taxon>
        <taxon>Gnathifera</taxon>
        <taxon>Rotifera</taxon>
        <taxon>Eurotatoria</taxon>
        <taxon>Monogononta</taxon>
        <taxon>Pseudotrocha</taxon>
        <taxon>Ploima</taxon>
        <taxon>Brachionidae</taxon>
        <taxon>Brachionus</taxon>
    </lineage>
</organism>
<keyword evidence="1" id="KW-0812">Transmembrane</keyword>
<sequence>SSSSSLRYLVILGSAGLVTLALSSIVISLSLIPLYLSSSSSSTTTLSSLAVPDYLLKKMIKKVSIDEFLKRRKKNLKIKKSKKIFIQEKI</sequence>
<gene>
    <name evidence="2" type="ORF">BpHYR1_006188</name>
</gene>
<feature type="non-terminal residue" evidence="2">
    <location>
        <position position="1"/>
    </location>
</feature>
<dbReference type="Proteomes" id="UP000276133">
    <property type="component" value="Unassembled WGS sequence"/>
</dbReference>
<evidence type="ECO:0000313" key="3">
    <source>
        <dbReference type="Proteomes" id="UP000276133"/>
    </source>
</evidence>
<dbReference type="AlphaFoldDB" id="A0A3M7SWL1"/>
<reference evidence="2 3" key="1">
    <citation type="journal article" date="2018" name="Sci. Rep.">
        <title>Genomic signatures of local adaptation to the degree of environmental predictability in rotifers.</title>
        <authorList>
            <person name="Franch-Gras L."/>
            <person name="Hahn C."/>
            <person name="Garcia-Roger E.M."/>
            <person name="Carmona M.J."/>
            <person name="Serra M."/>
            <person name="Gomez A."/>
        </authorList>
    </citation>
    <scope>NUCLEOTIDE SEQUENCE [LARGE SCALE GENOMIC DNA]</scope>
    <source>
        <strain evidence="2">HYR1</strain>
    </source>
</reference>
<dbReference type="EMBL" id="REGN01000681">
    <property type="protein sequence ID" value="RNA40067.1"/>
    <property type="molecule type" value="Genomic_DNA"/>
</dbReference>
<keyword evidence="1" id="KW-0472">Membrane</keyword>
<comment type="caution">
    <text evidence="2">The sequence shown here is derived from an EMBL/GenBank/DDBJ whole genome shotgun (WGS) entry which is preliminary data.</text>
</comment>
<evidence type="ECO:0000313" key="2">
    <source>
        <dbReference type="EMBL" id="RNA40067.1"/>
    </source>
</evidence>
<keyword evidence="3" id="KW-1185">Reference proteome</keyword>
<accession>A0A3M7SWL1</accession>
<feature type="transmembrane region" description="Helical" evidence="1">
    <location>
        <begin position="6"/>
        <end position="36"/>
    </location>
</feature>
<evidence type="ECO:0000256" key="1">
    <source>
        <dbReference type="SAM" id="Phobius"/>
    </source>
</evidence>
<proteinExistence type="predicted"/>
<name>A0A3M7SWL1_BRAPC</name>
<keyword evidence="1" id="KW-1133">Transmembrane helix</keyword>